<keyword evidence="2" id="KW-1133">Transmembrane helix</keyword>
<keyword evidence="1" id="KW-0175">Coiled coil</keyword>
<name>A0A2W1LD84_9BACL</name>
<feature type="coiled-coil region" evidence="1">
    <location>
        <begin position="44"/>
        <end position="78"/>
    </location>
</feature>
<accession>A0A2W1LD84</accession>
<keyword evidence="4" id="KW-1185">Reference proteome</keyword>
<organism evidence="3 4">
    <name type="scientific">Paenibacillus sambharensis</name>
    <dbReference type="NCBI Taxonomy" id="1803190"/>
    <lineage>
        <taxon>Bacteria</taxon>
        <taxon>Bacillati</taxon>
        <taxon>Bacillota</taxon>
        <taxon>Bacilli</taxon>
        <taxon>Bacillales</taxon>
        <taxon>Paenibacillaceae</taxon>
        <taxon>Paenibacillus</taxon>
    </lineage>
</organism>
<feature type="transmembrane region" description="Helical" evidence="2">
    <location>
        <begin position="12"/>
        <end position="31"/>
    </location>
</feature>
<evidence type="ECO:0000313" key="4">
    <source>
        <dbReference type="Proteomes" id="UP000249522"/>
    </source>
</evidence>
<dbReference type="Proteomes" id="UP000249522">
    <property type="component" value="Unassembled WGS sequence"/>
</dbReference>
<dbReference type="EMBL" id="QKRB01000037">
    <property type="protein sequence ID" value="PZD96619.1"/>
    <property type="molecule type" value="Genomic_DNA"/>
</dbReference>
<reference evidence="3 4" key="1">
    <citation type="submission" date="2018-06" db="EMBL/GenBank/DDBJ databases">
        <title>Paenibacillus imtechensis sp. nov.</title>
        <authorList>
            <person name="Pinnaka A.K."/>
            <person name="Singh H."/>
            <person name="Kaur M."/>
        </authorList>
    </citation>
    <scope>NUCLEOTIDE SEQUENCE [LARGE SCALE GENOMIC DNA]</scope>
    <source>
        <strain evidence="3 4">SMB1</strain>
    </source>
</reference>
<sequence>MEPILEPFIVEWLVLGLSAVVLILVIWNLAVGRRLKRLRRDYRAMMAETGVDNLEQLLADLQSRVTQGEHKLAEHENELVKLYNGLRLKKGNVGIHRYNAFSTQGSDMSFSIAIINDEQDGIVLSGLHTREETYVYAKPLVNGESPYPLTPEEKQAINQAVQPK</sequence>
<protein>
    <submittedName>
        <fullName evidence="3">DUF4446 domain-containing protein</fullName>
    </submittedName>
</protein>
<evidence type="ECO:0000256" key="2">
    <source>
        <dbReference type="SAM" id="Phobius"/>
    </source>
</evidence>
<dbReference type="AlphaFoldDB" id="A0A2W1LD84"/>
<evidence type="ECO:0000313" key="3">
    <source>
        <dbReference type="EMBL" id="PZD96619.1"/>
    </source>
</evidence>
<keyword evidence="2" id="KW-0472">Membrane</keyword>
<dbReference type="OrthoDB" id="5244042at2"/>
<dbReference type="Pfam" id="PF14584">
    <property type="entry name" value="DUF4446"/>
    <property type="match status" value="1"/>
</dbReference>
<comment type="caution">
    <text evidence="3">The sequence shown here is derived from an EMBL/GenBank/DDBJ whole genome shotgun (WGS) entry which is preliminary data.</text>
</comment>
<dbReference type="RefSeq" id="WP_111146024.1">
    <property type="nucleotide sequence ID" value="NZ_QKRB01000037.1"/>
</dbReference>
<gene>
    <name evidence="3" type="ORF">DNH61_07445</name>
</gene>
<dbReference type="InterPro" id="IPR027981">
    <property type="entry name" value="DUF4446"/>
</dbReference>
<evidence type="ECO:0000256" key="1">
    <source>
        <dbReference type="SAM" id="Coils"/>
    </source>
</evidence>
<proteinExistence type="predicted"/>
<keyword evidence="2" id="KW-0812">Transmembrane</keyword>